<protein>
    <submittedName>
        <fullName evidence="2">Stage VI sporulation protein D</fullName>
    </submittedName>
</protein>
<dbReference type="RefSeq" id="WP_160625066.1">
    <property type="nucleotide sequence ID" value="NZ_WUUQ01000002.1"/>
</dbReference>
<organism evidence="2 3">
    <name type="scientific">Copranaerobaculum intestinale</name>
    <dbReference type="NCBI Taxonomy" id="2692629"/>
    <lineage>
        <taxon>Bacteria</taxon>
        <taxon>Bacillati</taxon>
        <taxon>Bacillota</taxon>
        <taxon>Erysipelotrichia</taxon>
        <taxon>Erysipelotrichales</taxon>
        <taxon>Erysipelotrichaceae</taxon>
        <taxon>Copranaerobaculum</taxon>
    </lineage>
</organism>
<evidence type="ECO:0000256" key="1">
    <source>
        <dbReference type="SAM" id="MobiDB-lite"/>
    </source>
</evidence>
<accession>A0A6N8UAM7</accession>
<name>A0A6N8UAM7_9FIRM</name>
<proteinExistence type="predicted"/>
<dbReference type="Proteomes" id="UP000434036">
    <property type="component" value="Unassembled WGS sequence"/>
</dbReference>
<gene>
    <name evidence="2" type="ORF">GSF08_06735</name>
</gene>
<evidence type="ECO:0000313" key="2">
    <source>
        <dbReference type="EMBL" id="MXQ73629.1"/>
    </source>
</evidence>
<reference evidence="2 3" key="2">
    <citation type="submission" date="2020-01" db="EMBL/GenBank/DDBJ databases">
        <title>Clostridiaceae sp. nov. isolated from the gut of human by culturomics.</title>
        <authorList>
            <person name="Chang Y."/>
        </authorList>
    </citation>
    <scope>NUCLEOTIDE SEQUENCE [LARGE SCALE GENOMIC DNA]</scope>
    <source>
        <strain evidence="2 3">DONG20-135</strain>
    </source>
</reference>
<feature type="region of interest" description="Disordered" evidence="1">
    <location>
        <begin position="112"/>
        <end position="163"/>
    </location>
</feature>
<sequence>MKTMRIEKNLHLHDTVDEVVNLHVSEALKYNKEEDGIRAVGPLYIKGQYLHEGEQKPFQEVLDMDVLAPHEKLMPKETFDLEVMKYEGTPSEDGIHLLVQMGIHGLKEDSKVNEPVEVSEAPASQPQSKPIAEAPTIAEEPPLTKSIDQDEEQSASAEPTDISELEDLFEGTDSVYTSYRMIVAKPDDTYASIAQRYEVDESVLRNTNRNKDIFPKTLVVLPFGQGSQEKETVTK</sequence>
<dbReference type="AlphaFoldDB" id="A0A6N8UAM7"/>
<keyword evidence="3" id="KW-1185">Reference proteome</keyword>
<evidence type="ECO:0000313" key="3">
    <source>
        <dbReference type="Proteomes" id="UP000434036"/>
    </source>
</evidence>
<dbReference type="EMBL" id="WUUQ01000002">
    <property type="protein sequence ID" value="MXQ73629.1"/>
    <property type="molecule type" value="Genomic_DNA"/>
</dbReference>
<reference evidence="2 3" key="1">
    <citation type="submission" date="2019-12" db="EMBL/GenBank/DDBJ databases">
        <authorList>
            <person name="Yang R."/>
        </authorList>
    </citation>
    <scope>NUCLEOTIDE SEQUENCE [LARGE SCALE GENOMIC DNA]</scope>
    <source>
        <strain evidence="2 3">DONG20-135</strain>
    </source>
</reference>
<comment type="caution">
    <text evidence="2">The sequence shown here is derived from an EMBL/GenBank/DDBJ whole genome shotgun (WGS) entry which is preliminary data.</text>
</comment>